<gene>
    <name evidence="3" type="primary">TIR2</name>
    <name evidence="3 4" type="ordered locus">CAGL0F01485g</name>
</gene>
<dbReference type="Proteomes" id="UP000002428">
    <property type="component" value="Chromosome F"/>
</dbReference>
<dbReference type="KEGG" id="cgr:2887690"/>
<evidence type="ECO:0000256" key="1">
    <source>
        <dbReference type="SAM" id="MobiDB-lite"/>
    </source>
</evidence>
<dbReference type="CGD" id="CAL0130970">
    <property type="gene designation" value="TIR2"/>
</dbReference>
<dbReference type="STRING" id="284593.Q6FUQ8"/>
<dbReference type="GO" id="GO:0000324">
    <property type="term" value="C:fungal-type vacuole"/>
    <property type="evidence" value="ECO:0007669"/>
    <property type="project" value="TreeGrafter"/>
</dbReference>
<feature type="region of interest" description="Disordered" evidence="1">
    <location>
        <begin position="249"/>
        <end position="283"/>
    </location>
</feature>
<dbReference type="InterPro" id="IPR050788">
    <property type="entry name" value="Yeast_SRP1/TIP1_CWP"/>
</dbReference>
<dbReference type="RefSeq" id="XP_446036.1">
    <property type="nucleotide sequence ID" value="XM_446036.1"/>
</dbReference>
<reference evidence="4 5" key="1">
    <citation type="journal article" date="2004" name="Nature">
        <title>Genome evolution in yeasts.</title>
        <authorList>
            <consortium name="Genolevures"/>
            <person name="Dujon B."/>
            <person name="Sherman D."/>
            <person name="Fischer G."/>
            <person name="Durrens P."/>
            <person name="Casaregola S."/>
            <person name="Lafontaine I."/>
            <person name="de Montigny J."/>
            <person name="Marck C."/>
            <person name="Neuveglise C."/>
            <person name="Talla E."/>
            <person name="Goffard N."/>
            <person name="Frangeul L."/>
            <person name="Aigle M."/>
            <person name="Anthouard V."/>
            <person name="Babour A."/>
            <person name="Barbe V."/>
            <person name="Barnay S."/>
            <person name="Blanchin S."/>
            <person name="Beckerich J.M."/>
            <person name="Beyne E."/>
            <person name="Bleykasten C."/>
            <person name="Boisrame A."/>
            <person name="Boyer J."/>
            <person name="Cattolico L."/>
            <person name="Confanioleri F."/>
            <person name="de Daruvar A."/>
            <person name="Despons L."/>
            <person name="Fabre E."/>
            <person name="Fairhead C."/>
            <person name="Ferry-Dumazet H."/>
            <person name="Groppi A."/>
            <person name="Hantraye F."/>
            <person name="Hennequin C."/>
            <person name="Jauniaux N."/>
            <person name="Joyet P."/>
            <person name="Kachouri R."/>
            <person name="Kerrest A."/>
            <person name="Koszul R."/>
            <person name="Lemaire M."/>
            <person name="Lesur I."/>
            <person name="Ma L."/>
            <person name="Muller H."/>
            <person name="Nicaud J.M."/>
            <person name="Nikolski M."/>
            <person name="Oztas S."/>
            <person name="Ozier-Kalogeropoulos O."/>
            <person name="Pellenz S."/>
            <person name="Potier S."/>
            <person name="Richard G.F."/>
            <person name="Straub M.L."/>
            <person name="Suleau A."/>
            <person name="Swennene D."/>
            <person name="Tekaia F."/>
            <person name="Wesolowski-Louvel M."/>
            <person name="Westhof E."/>
            <person name="Wirth B."/>
            <person name="Zeniou-Meyer M."/>
            <person name="Zivanovic I."/>
            <person name="Bolotin-Fukuhara M."/>
            <person name="Thierry A."/>
            <person name="Bouchier C."/>
            <person name="Caudron B."/>
            <person name="Scarpelli C."/>
            <person name="Gaillardin C."/>
            <person name="Weissenbach J."/>
            <person name="Wincker P."/>
            <person name="Souciet J.L."/>
        </authorList>
    </citation>
    <scope>NUCLEOTIDE SEQUENCE [LARGE SCALE GENOMIC DNA]</scope>
    <source>
        <strain evidence="5">ATCC 2001 / BCRC 20586 / JCM 3761 / NBRC 0622 / NRRL Y-65 / CBS 138</strain>
    </source>
</reference>
<proteinExistence type="predicted"/>
<dbReference type="GO" id="GO:0005199">
    <property type="term" value="F:structural constituent of cell wall"/>
    <property type="evidence" value="ECO:0000315"/>
    <property type="project" value="CGD"/>
</dbReference>
<keyword evidence="5" id="KW-1185">Reference proteome</keyword>
<dbReference type="GeneID" id="2887690"/>
<evidence type="ECO:0000256" key="2">
    <source>
        <dbReference type="SAM" id="SignalP"/>
    </source>
</evidence>
<dbReference type="OMA" id="DEECHKS"/>
<organism evidence="4 5">
    <name type="scientific">Candida glabrata (strain ATCC 2001 / BCRC 20586 / JCM 3761 / NBRC 0622 / NRRL Y-65 / CBS 138)</name>
    <name type="common">Yeast</name>
    <name type="synonym">Nakaseomyces glabratus</name>
    <dbReference type="NCBI Taxonomy" id="284593"/>
    <lineage>
        <taxon>Eukaryota</taxon>
        <taxon>Fungi</taxon>
        <taxon>Dikarya</taxon>
        <taxon>Ascomycota</taxon>
        <taxon>Saccharomycotina</taxon>
        <taxon>Saccharomycetes</taxon>
        <taxon>Saccharomycetales</taxon>
        <taxon>Saccharomycetaceae</taxon>
        <taxon>Nakaseomyces</taxon>
    </lineage>
</organism>
<evidence type="ECO:0000313" key="4">
    <source>
        <dbReference type="EMBL" id="CAG58960.1"/>
    </source>
</evidence>
<feature type="chain" id="PRO_5004274880" evidence="2">
    <location>
        <begin position="19"/>
        <end position="337"/>
    </location>
</feature>
<evidence type="ECO:0000313" key="5">
    <source>
        <dbReference type="Proteomes" id="UP000002428"/>
    </source>
</evidence>
<feature type="compositionally biased region" description="Low complexity" evidence="1">
    <location>
        <begin position="117"/>
        <end position="159"/>
    </location>
</feature>
<dbReference type="GO" id="GO:0031505">
    <property type="term" value="P:fungal-type cell wall organization"/>
    <property type="evidence" value="ECO:0007669"/>
    <property type="project" value="TreeGrafter"/>
</dbReference>
<dbReference type="Pfam" id="PF00660">
    <property type="entry name" value="SRP1_TIP1"/>
    <property type="match status" value="1"/>
</dbReference>
<dbReference type="PANTHER" id="PTHR31002:SF34">
    <property type="entry name" value="CELL WALL PROTEIN CWP1-RELATED"/>
    <property type="match status" value="1"/>
</dbReference>
<dbReference type="InterPro" id="IPR000992">
    <property type="entry name" value="SRP1_TIP1"/>
</dbReference>
<accession>Q6FUQ8</accession>
<sequence length="337" mass="33975">MKFSTVAPLAFAAAVAHASNPTPMQLAELNAVMEDLKTNLQDYMNLAMDPNSGFSLADMPSGLIQLGMAVGTATDDSYTSMYSDVDFAGVDKMVTMVPWYSSRLKPLIDSLYAAENPAPSTSSASQATPAPAASSSAAPAAGSSTPAPAPVSSAAPSSYAPAPMVNSTMPMANGTTTQTTTHLSTKTSTICDEECHKSMSTATAFKNVTDTQTTTYCPESSLFKNGTSTVTNMHTTTSTVCETCISKPATSSAKPATSAKPASSAKPAVSSAKPAVTSAKSSAGKTTVTTSTIKVSLTSSKAAAPSSVVIQHQTVNGAAKVAAGMGAGVLAAAALLL</sequence>
<dbReference type="EMBL" id="CR380952">
    <property type="protein sequence ID" value="CAG58960.1"/>
    <property type="molecule type" value="Genomic_DNA"/>
</dbReference>
<dbReference type="PROSITE" id="PS00724">
    <property type="entry name" value="SRP1_TIP1"/>
    <property type="match status" value="1"/>
</dbReference>
<keyword evidence="2" id="KW-0732">Signal</keyword>
<protein>
    <submittedName>
        <fullName evidence="4">Uncharacterized protein</fullName>
    </submittedName>
</protein>
<feature type="region of interest" description="Disordered" evidence="1">
    <location>
        <begin position="115"/>
        <end position="159"/>
    </location>
</feature>
<dbReference type="GO" id="GO:0009277">
    <property type="term" value="C:fungal-type cell wall"/>
    <property type="evidence" value="ECO:0000314"/>
    <property type="project" value="CGD"/>
</dbReference>
<dbReference type="GO" id="GO:0098609">
    <property type="term" value="P:cell-cell adhesion"/>
    <property type="evidence" value="ECO:0000315"/>
    <property type="project" value="CGD"/>
</dbReference>
<dbReference type="PANTHER" id="PTHR31002">
    <property type="entry name" value="SERIPAUPERIN"/>
    <property type="match status" value="1"/>
</dbReference>
<dbReference type="HOGENOM" id="CLU_071083_0_0_1"/>
<feature type="signal peptide" evidence="2">
    <location>
        <begin position="1"/>
        <end position="18"/>
    </location>
</feature>
<dbReference type="InParanoid" id="Q6FUQ8"/>
<evidence type="ECO:0000313" key="3">
    <source>
        <dbReference type="CGD" id="CAL0130970"/>
    </source>
</evidence>
<dbReference type="AlphaFoldDB" id="Q6FUQ8"/>
<dbReference type="VEuPathDB" id="FungiDB:CAGL0F01485g"/>
<name>Q6FUQ8_CANGA</name>